<dbReference type="InterPro" id="IPR001878">
    <property type="entry name" value="Znf_CCHC"/>
</dbReference>
<dbReference type="InterPro" id="IPR022353">
    <property type="entry name" value="Insulin_CS"/>
</dbReference>
<feature type="compositionally biased region" description="Low complexity" evidence="7">
    <location>
        <begin position="240"/>
        <end position="250"/>
    </location>
</feature>
<feature type="compositionally biased region" description="Polar residues" evidence="7">
    <location>
        <begin position="107"/>
        <end position="126"/>
    </location>
</feature>
<feature type="compositionally biased region" description="Acidic residues" evidence="7">
    <location>
        <begin position="86"/>
        <end position="96"/>
    </location>
</feature>
<gene>
    <name evidence="9" type="ORF">PSALAMII_LOCUS3629</name>
</gene>
<evidence type="ECO:0000256" key="1">
    <source>
        <dbReference type="ARBA" id="ARBA00004123"/>
    </source>
</evidence>
<evidence type="ECO:0000256" key="7">
    <source>
        <dbReference type="SAM" id="MobiDB-lite"/>
    </source>
</evidence>
<evidence type="ECO:0000256" key="5">
    <source>
        <dbReference type="ARBA" id="ARBA00022833"/>
    </source>
</evidence>
<protein>
    <recommendedName>
        <fullName evidence="8">CCHC-type domain-containing protein</fullName>
    </recommendedName>
</protein>
<evidence type="ECO:0000256" key="3">
    <source>
        <dbReference type="ARBA" id="ARBA00022737"/>
    </source>
</evidence>
<keyword evidence="3" id="KW-0677">Repeat</keyword>
<feature type="region of interest" description="Disordered" evidence="7">
    <location>
        <begin position="427"/>
        <end position="577"/>
    </location>
</feature>
<dbReference type="EMBL" id="CAJVPA010000122">
    <property type="protein sequence ID" value="CAG8358175.1"/>
    <property type="molecule type" value="Genomic_DNA"/>
</dbReference>
<comment type="subcellular location">
    <subcellularLocation>
        <location evidence="1">Nucleus</location>
    </subcellularLocation>
</comment>
<feature type="domain" description="CCHC-type" evidence="8">
    <location>
        <begin position="402"/>
        <end position="418"/>
    </location>
</feature>
<dbReference type="PROSITE" id="PS00262">
    <property type="entry name" value="INSULIN"/>
    <property type="match status" value="1"/>
</dbReference>
<organism evidence="9 10">
    <name type="scientific">Penicillium salamii</name>
    <dbReference type="NCBI Taxonomy" id="1612424"/>
    <lineage>
        <taxon>Eukaryota</taxon>
        <taxon>Fungi</taxon>
        <taxon>Dikarya</taxon>
        <taxon>Ascomycota</taxon>
        <taxon>Pezizomycotina</taxon>
        <taxon>Eurotiomycetes</taxon>
        <taxon>Eurotiomycetidae</taxon>
        <taxon>Eurotiales</taxon>
        <taxon>Aspergillaceae</taxon>
        <taxon>Penicillium</taxon>
    </lineage>
</organism>
<dbReference type="InterPro" id="IPR051644">
    <property type="entry name" value="TRAMP_AT-DNA-binding"/>
</dbReference>
<dbReference type="AlphaFoldDB" id="A0A9W4NC62"/>
<dbReference type="GO" id="GO:0071038">
    <property type="term" value="P:TRAMP-dependent tRNA surveillance pathway"/>
    <property type="evidence" value="ECO:0007669"/>
    <property type="project" value="TreeGrafter"/>
</dbReference>
<dbReference type="GO" id="GO:0003723">
    <property type="term" value="F:RNA binding"/>
    <property type="evidence" value="ECO:0007669"/>
    <property type="project" value="TreeGrafter"/>
</dbReference>
<dbReference type="GO" id="GO:0071031">
    <property type="term" value="P:nuclear mRNA surveillance of mRNA 3'-end processing"/>
    <property type="evidence" value="ECO:0007669"/>
    <property type="project" value="TreeGrafter"/>
</dbReference>
<feature type="domain" description="CCHC-type" evidence="8">
    <location>
        <begin position="368"/>
        <end position="383"/>
    </location>
</feature>
<dbReference type="GO" id="GO:0071037">
    <property type="term" value="P:nuclear polyadenylation-dependent snRNA catabolic process"/>
    <property type="evidence" value="ECO:0007669"/>
    <property type="project" value="TreeGrafter"/>
</dbReference>
<proteinExistence type="predicted"/>
<accession>A0A9W4NC62</accession>
<keyword evidence="6" id="KW-0539">Nucleus</keyword>
<dbReference type="GO" id="GO:0071039">
    <property type="term" value="P:nuclear polyadenylation-dependent CUT catabolic process"/>
    <property type="evidence" value="ECO:0007669"/>
    <property type="project" value="TreeGrafter"/>
</dbReference>
<dbReference type="PANTHER" id="PTHR46543:SF1">
    <property type="entry name" value="ZINC FINGER CCHC DOMAIN-CONTAINING PROTEIN 7"/>
    <property type="match status" value="1"/>
</dbReference>
<feature type="compositionally biased region" description="Acidic residues" evidence="7">
    <location>
        <begin position="183"/>
        <end position="193"/>
    </location>
</feature>
<dbReference type="Proteomes" id="UP001152646">
    <property type="component" value="Unassembled WGS sequence"/>
</dbReference>
<feature type="compositionally biased region" description="Gly residues" evidence="7">
    <location>
        <begin position="559"/>
        <end position="571"/>
    </location>
</feature>
<comment type="caution">
    <text evidence="9">The sequence shown here is derived from an EMBL/GenBank/DDBJ whole genome shotgun (WGS) entry which is preliminary data.</text>
</comment>
<keyword evidence="2" id="KW-0479">Metal-binding</keyword>
<feature type="compositionally biased region" description="Low complexity" evidence="7">
    <location>
        <begin position="75"/>
        <end position="85"/>
    </location>
</feature>
<dbReference type="GO" id="GO:0071035">
    <property type="term" value="P:nuclear polyadenylation-dependent rRNA catabolic process"/>
    <property type="evidence" value="ECO:0007669"/>
    <property type="project" value="TreeGrafter"/>
</dbReference>
<feature type="compositionally biased region" description="Polar residues" evidence="7">
    <location>
        <begin position="19"/>
        <end position="31"/>
    </location>
</feature>
<name>A0A9W4NC62_9EURO</name>
<dbReference type="GO" id="GO:0008270">
    <property type="term" value="F:zinc ion binding"/>
    <property type="evidence" value="ECO:0007669"/>
    <property type="project" value="UniProtKB-KW"/>
</dbReference>
<evidence type="ECO:0000256" key="2">
    <source>
        <dbReference type="ARBA" id="ARBA00022723"/>
    </source>
</evidence>
<dbReference type="GO" id="GO:0031499">
    <property type="term" value="C:TRAMP complex"/>
    <property type="evidence" value="ECO:0007669"/>
    <property type="project" value="TreeGrafter"/>
</dbReference>
<feature type="compositionally biased region" description="Acidic residues" evidence="7">
    <location>
        <begin position="201"/>
        <end position="211"/>
    </location>
</feature>
<feature type="domain" description="CCHC-type" evidence="8">
    <location>
        <begin position="322"/>
        <end position="339"/>
    </location>
</feature>
<feature type="domain" description="CCHC-type" evidence="8">
    <location>
        <begin position="342"/>
        <end position="358"/>
    </location>
</feature>
<feature type="domain" description="CCHC-type" evidence="8">
    <location>
        <begin position="304"/>
        <end position="320"/>
    </location>
</feature>
<feature type="compositionally biased region" description="Pro residues" evidence="7">
    <location>
        <begin position="539"/>
        <end position="548"/>
    </location>
</feature>
<feature type="compositionally biased region" description="Basic residues" evidence="7">
    <location>
        <begin position="40"/>
        <end position="49"/>
    </location>
</feature>
<evidence type="ECO:0000259" key="8">
    <source>
        <dbReference type="SMART" id="SM00343"/>
    </source>
</evidence>
<reference evidence="9" key="1">
    <citation type="submission" date="2021-07" db="EMBL/GenBank/DDBJ databases">
        <authorList>
            <person name="Branca A.L. A."/>
        </authorList>
    </citation>
    <scope>NUCLEOTIDE SEQUENCE</scope>
</reference>
<evidence type="ECO:0000313" key="10">
    <source>
        <dbReference type="Proteomes" id="UP001152646"/>
    </source>
</evidence>
<evidence type="ECO:0000256" key="6">
    <source>
        <dbReference type="ARBA" id="ARBA00023242"/>
    </source>
</evidence>
<sequence>MADSSDEDKDSRTALVGASSRTKANPRSTRSASHDSTSRPAKRQRKNKTRKDSGLGDIVPRGGSFSENTLAVDPDSTSSSGSSDSSDADSTSDSDSESERDTDARNPSANPHEGNTTPAISWNQGQKAAVRTSLGKRSAPNEKSIQFTAVNDKYWRSRSDSVSSASDGAEGPETKKARGSTESAEEDGLEEGEVDSKSESDDTSLDSEADDSILLNIGEKANGVGGPHDYDPATLAHQHGSNTTTTMSGGSSHGKEEAFRQFARKYPTAPTSLIDLSQQDLEIQAKIIHFSTDIHDLDLRLPVSCIECQREGHLADVCPSKECIHCGSWDQHQSSTCPGWRRCQRCRERGHDEPQCESKLRSSASEAPCDYCGQDHLESQCDHLWKFPSRETHSQQTTVSICCANCCSMKHLIGDCETRSSRTKFTSSSFSLTGIDPETITNTNSVGARRNAPPGRPGARARRDWSPPSSDDGDMISRVSRGRGRPVPAPRGNNRGNIQFANGPGGSRYRGPSGPSRGPSGPSRGRPPFPGNGGHRSDPPLPRGPPPLRGGGRGRGRGPSRGGPSRGPRGGGRGRAH</sequence>
<keyword evidence="5" id="KW-0862">Zinc</keyword>
<keyword evidence="4" id="KW-0863">Zinc-finger</keyword>
<feature type="region of interest" description="Disordered" evidence="7">
    <location>
        <begin position="1"/>
        <end position="256"/>
    </location>
</feature>
<dbReference type="OrthoDB" id="7608935at2759"/>
<dbReference type="GO" id="GO:0071036">
    <property type="term" value="P:nuclear polyadenylation-dependent snoRNA catabolic process"/>
    <property type="evidence" value="ECO:0007669"/>
    <property type="project" value="TreeGrafter"/>
</dbReference>
<feature type="compositionally biased region" description="Low complexity" evidence="7">
    <location>
        <begin position="509"/>
        <end position="524"/>
    </location>
</feature>
<evidence type="ECO:0000313" key="9">
    <source>
        <dbReference type="EMBL" id="CAG8358175.1"/>
    </source>
</evidence>
<dbReference type="SMART" id="SM00343">
    <property type="entry name" value="ZnF_C2HC"/>
    <property type="match status" value="5"/>
</dbReference>
<evidence type="ECO:0000256" key="4">
    <source>
        <dbReference type="ARBA" id="ARBA00022771"/>
    </source>
</evidence>
<dbReference type="PANTHER" id="PTHR46543">
    <property type="entry name" value="ZINC FINGER CCHC DOMAIN-CONTAINING PROTEIN 7"/>
    <property type="match status" value="1"/>
</dbReference>